<dbReference type="EMBL" id="CP023315">
    <property type="protein sequence ID" value="ATC32989.1"/>
    <property type="molecule type" value="Genomic_DNA"/>
</dbReference>
<evidence type="ECO:0008006" key="4">
    <source>
        <dbReference type="Google" id="ProtNLM"/>
    </source>
</evidence>
<keyword evidence="1" id="KW-0732">Signal</keyword>
<dbReference type="RefSeq" id="WP_096052381.1">
    <property type="nucleotide sequence ID" value="NZ_CP023315.3"/>
</dbReference>
<gene>
    <name evidence="2" type="ORF">CA606_11975</name>
</gene>
<sequence length="235" mass="24995">MRAAFLVGLVVAVLCHEGAAAAPAPATPASCTKQMKARGFTTQADAKKFGRACLAAQGATAKTLTRLEVVTLLEPLLGATHPLAATLPVDAATFCPQYAELALKDRALVWRTLLTAMARPESNFQAAEPYWEVDQGQYSIGLLQLSLSDEAGYGCGLKSEADLTRPDVNLACAVKIMTRWVTKDGRIGGDPAYLKLGGARYWSTLRERKTTPPGAPPADARDEVVAAVRALPRCL</sequence>
<evidence type="ECO:0000313" key="3">
    <source>
        <dbReference type="Proteomes" id="UP000217311"/>
    </source>
</evidence>
<feature type="chain" id="PRO_5012787143" description="Transglycosylase SLT domain-containing protein" evidence="1">
    <location>
        <begin position="22"/>
        <end position="235"/>
    </location>
</feature>
<dbReference type="SUPFAM" id="SSF53955">
    <property type="entry name" value="Lysozyme-like"/>
    <property type="match status" value="1"/>
</dbReference>
<proteinExistence type="predicted"/>
<organism evidence="2 3">
    <name type="scientific">Caulobacter vibrioides</name>
    <name type="common">Caulobacter crescentus</name>
    <dbReference type="NCBI Taxonomy" id="155892"/>
    <lineage>
        <taxon>Bacteria</taxon>
        <taxon>Pseudomonadati</taxon>
        <taxon>Pseudomonadota</taxon>
        <taxon>Alphaproteobacteria</taxon>
        <taxon>Caulobacterales</taxon>
        <taxon>Caulobacteraceae</taxon>
        <taxon>Caulobacter</taxon>
    </lineage>
</organism>
<dbReference type="InterPro" id="IPR023346">
    <property type="entry name" value="Lysozyme-like_dom_sf"/>
</dbReference>
<evidence type="ECO:0000313" key="2">
    <source>
        <dbReference type="EMBL" id="ATC32989.1"/>
    </source>
</evidence>
<feature type="signal peptide" evidence="1">
    <location>
        <begin position="1"/>
        <end position="21"/>
    </location>
</feature>
<dbReference type="AlphaFoldDB" id="A0A290MLW2"/>
<dbReference type="Proteomes" id="UP000217311">
    <property type="component" value="Chromosome"/>
</dbReference>
<protein>
    <recommendedName>
        <fullName evidence="4">Transglycosylase SLT domain-containing protein</fullName>
    </recommendedName>
</protein>
<accession>A0A290MLW2</accession>
<evidence type="ECO:0000256" key="1">
    <source>
        <dbReference type="SAM" id="SignalP"/>
    </source>
</evidence>
<reference evidence="3" key="1">
    <citation type="submission" date="2017-09" db="EMBL/GenBank/DDBJ databases">
        <title>Genome evolution observed in wild isolates of Caulobacter crescentus.</title>
        <authorList>
            <person name="Ely B."/>
            <person name="Wilson K."/>
            <person name="Scott D."/>
        </authorList>
    </citation>
    <scope>NUCLEOTIDE SEQUENCE [LARGE SCALE GENOMIC DNA]</scope>
    <source>
        <strain evidence="3">CB13b1a</strain>
    </source>
</reference>
<name>A0A290MLW2_CAUVI</name>